<dbReference type="GO" id="GO:0050253">
    <property type="term" value="F:retinyl-palmitate esterase activity"/>
    <property type="evidence" value="ECO:0007669"/>
    <property type="project" value="TreeGrafter"/>
</dbReference>
<dbReference type="Proteomes" id="UP000095280">
    <property type="component" value="Unplaced"/>
</dbReference>
<dbReference type="GO" id="GO:0006644">
    <property type="term" value="P:phospholipid metabolic process"/>
    <property type="evidence" value="ECO:0007669"/>
    <property type="project" value="TreeGrafter"/>
</dbReference>
<dbReference type="Pfam" id="PF00657">
    <property type="entry name" value="Lipase_GDSL"/>
    <property type="match status" value="3"/>
</dbReference>
<name>A0A1I8J9F0_9PLAT</name>
<dbReference type="WBParaSite" id="maker-uti_cns_0046284-snap-gene-0.11-mRNA-1">
    <property type="protein sequence ID" value="maker-uti_cns_0046284-snap-gene-0.11-mRNA-1"/>
    <property type="gene ID" value="maker-uti_cns_0046284-snap-gene-0.11"/>
</dbReference>
<evidence type="ECO:0000256" key="2">
    <source>
        <dbReference type="SAM" id="SignalP"/>
    </source>
</evidence>
<dbReference type="CDD" id="cd01824">
    <property type="entry name" value="Phospholipase_B_like"/>
    <property type="match status" value="3"/>
</dbReference>
<feature type="region of interest" description="Disordered" evidence="1">
    <location>
        <begin position="950"/>
        <end position="976"/>
    </location>
</feature>
<feature type="compositionally biased region" description="Polar residues" evidence="1">
    <location>
        <begin position="955"/>
        <end position="972"/>
    </location>
</feature>
<dbReference type="GO" id="GO:0004622">
    <property type="term" value="F:phosphatidylcholine lysophospholipase activity"/>
    <property type="evidence" value="ECO:0007669"/>
    <property type="project" value="TreeGrafter"/>
</dbReference>
<dbReference type="Gene3D" id="3.40.50.1110">
    <property type="entry name" value="SGNH hydrolase"/>
    <property type="match status" value="3"/>
</dbReference>
<accession>A0A1I8J9F0</accession>
<feature type="signal peptide" evidence="2">
    <location>
        <begin position="1"/>
        <end position="18"/>
    </location>
</feature>
<evidence type="ECO:0000313" key="4">
    <source>
        <dbReference type="WBParaSite" id="maker-uti_cns_0046284-snap-gene-0.11-mRNA-1"/>
    </source>
</evidence>
<dbReference type="PANTHER" id="PTHR21325">
    <property type="entry name" value="PHOSPHOLIPASE B, PLB1"/>
    <property type="match status" value="1"/>
</dbReference>
<dbReference type="InterPro" id="IPR035547">
    <property type="entry name" value="Phospholipase_B"/>
</dbReference>
<sequence length="1321" mass="146642">MKLLLIALVACFVGASVADHQHERDAINYLTGRIPELRSKHSPSGSAWTSAMYKIVRELDESAEFRDILAAKPEKLEAEPLADSAPFSCQLDRSPSRPTSAHRLRPGDIDVIGAMGDSLTAANGALATSILGLLTEYRGYAWSIGGQVSLSKHTTIANVLRHQNSNLYGHSTGSGKVSSSNSVLNVAEPGKVASDMPGQAKELVRRLQSDSNVNFNKDWKLITLFIGGNDVCDYCKDKNEFSADNYIRYIREALDYLHANVPRAFVNVAEVLDVSLVKDLKDGSSICRVLQGSFLCKCGAMPENEAEEREIQAIIGEYQARLRQLVDSGRYDTREDFTVVTQPFFRNSKPPKINGKYDQSYFAPDCFHFSRKGHDESAKALWNNMIEPVGQKSTSWTPNGPFKCPTNKANMKVLIIAIIACFVNASLADHQHERDAINYLTGRIPELRSKHSPSGSAWTSAMYKIVRELDESAEFRDILAAKPEKLEAEPLADSAPFSCQLDRSPSRPTSAHRLRPGDIDVIGAMGDSLTAANGALATSILGLLTEYRGYAWSIGGQVSLSQHTTLANVLRQNNNNLYGHSTGSGSVHNRNSVLNVAVPGNVASHMPGQAKLLVSKLQSDPNVNFNNDWKLITLFIGGNDREFSADNYIKHIREALDYLHANVPKAFVNVAELLDVSLVKELKDGSSICNVLQGSLLCRCGAFPENEAEEREVQAIIGEYQSRLRQLVDSGRYDTREDFTVVNQPFFKNSKPPRINGKYDQSYFAPDCFHFSRKGHDESAKALWNNMIEPVGQKSTSWTPGGPFKCPTSPRLLIEKIFLSTTERTVRRYLGRRRDHAVFNASTAISDASKRPIDLVEQPKFQRIPTWILRYQRSSSNEAYQSQANQDVHLSNYHQHERDAINYLTSRIPELRSKQPLAGAAWTNALFKIVKELDSSVQFRDVLATNKPAEPVSAEPTSSFNCQLTRSPTKPTSAHRLRPGDIDVIAAMGDSLTAANGALATSILGLTTEYRGYAWSIGGEASLRQHTTLANILKDQNSRLYGYSTGKGAISSSAAVLNVAVPGNVASHVPGQARLLVEKLKSDSRVNFNNDWKLITLLIGGNDVCAYCKDKRAFSADNYIRYIREALDYLHANVPRAFVNVAEVLDVSLVKELKDASAICGVLQGSLLCKCGAFPENEAEERDVKTIIGEYQARLRQLVDSGRYDTREDFTVVTQPFLRNSKPPRINGVYDQSYLAPDCFHFSRKGHDETGKALWNNMLEPDRSEGDRVEYWRPFQVPDFVEAVLCYQEELMRPTQLMAFCDDFFSQVPISTWNFVLVVAV</sequence>
<organism evidence="3 4">
    <name type="scientific">Macrostomum lignano</name>
    <dbReference type="NCBI Taxonomy" id="282301"/>
    <lineage>
        <taxon>Eukaryota</taxon>
        <taxon>Metazoa</taxon>
        <taxon>Spiralia</taxon>
        <taxon>Lophotrochozoa</taxon>
        <taxon>Platyhelminthes</taxon>
        <taxon>Rhabditophora</taxon>
        <taxon>Macrostomorpha</taxon>
        <taxon>Macrostomida</taxon>
        <taxon>Macrostomidae</taxon>
        <taxon>Macrostomum</taxon>
    </lineage>
</organism>
<keyword evidence="2" id="KW-0732">Signal</keyword>
<evidence type="ECO:0000313" key="3">
    <source>
        <dbReference type="Proteomes" id="UP000095280"/>
    </source>
</evidence>
<dbReference type="GO" id="GO:0004623">
    <property type="term" value="F:phospholipase A2 activity"/>
    <property type="evidence" value="ECO:0007669"/>
    <property type="project" value="TreeGrafter"/>
</dbReference>
<reference evidence="4" key="1">
    <citation type="submission" date="2016-11" db="UniProtKB">
        <authorList>
            <consortium name="WormBaseParasite"/>
        </authorList>
    </citation>
    <scope>IDENTIFICATION</scope>
</reference>
<dbReference type="InterPro" id="IPR038885">
    <property type="entry name" value="PLB1"/>
</dbReference>
<dbReference type="InterPro" id="IPR036514">
    <property type="entry name" value="SGNH_hydro_sf"/>
</dbReference>
<dbReference type="SUPFAM" id="SSF52266">
    <property type="entry name" value="SGNH hydrolase"/>
    <property type="match status" value="3"/>
</dbReference>
<feature type="chain" id="PRO_5009321577" evidence="2">
    <location>
        <begin position="19"/>
        <end position="1321"/>
    </location>
</feature>
<dbReference type="PANTHER" id="PTHR21325:SF31">
    <property type="entry name" value="GH22081P-RELATED"/>
    <property type="match status" value="1"/>
</dbReference>
<protein>
    <submittedName>
        <fullName evidence="4">Triacylglycerol lipase</fullName>
    </submittedName>
</protein>
<dbReference type="InterPro" id="IPR001087">
    <property type="entry name" value="GDSL"/>
</dbReference>
<proteinExistence type="predicted"/>
<evidence type="ECO:0000256" key="1">
    <source>
        <dbReference type="SAM" id="MobiDB-lite"/>
    </source>
</evidence>
<dbReference type="GO" id="GO:0031526">
    <property type="term" value="C:brush border membrane"/>
    <property type="evidence" value="ECO:0007669"/>
    <property type="project" value="TreeGrafter"/>
</dbReference>
<keyword evidence="3" id="KW-1185">Reference proteome</keyword>